<evidence type="ECO:0000256" key="1">
    <source>
        <dbReference type="SAM" id="MobiDB-lite"/>
    </source>
</evidence>
<reference evidence="2 3" key="1">
    <citation type="submission" date="2024-04" db="EMBL/GenBank/DDBJ databases">
        <authorList>
            <person name="Fracassetti M."/>
        </authorList>
    </citation>
    <scope>NUCLEOTIDE SEQUENCE [LARGE SCALE GENOMIC DNA]</scope>
</reference>
<evidence type="ECO:0000313" key="3">
    <source>
        <dbReference type="Proteomes" id="UP001497516"/>
    </source>
</evidence>
<proteinExistence type="predicted"/>
<dbReference type="EMBL" id="OZ034819">
    <property type="protein sequence ID" value="CAL1396242.1"/>
    <property type="molecule type" value="Genomic_DNA"/>
</dbReference>
<gene>
    <name evidence="2" type="ORF">LTRI10_LOCUS36622</name>
</gene>
<sequence length="123" mass="13638">MPPFSPPALALAPPPTPLSPKLPDSDGHSPPVSVHPPPTTTTREAPCPPVRHLPQQPHQRRQAAWRVHLMGLHLPSLRVRQGSKPHQLLEESRLHSLDLDFQNPDQMDLAHALDYVHTKTGLT</sequence>
<evidence type="ECO:0000313" key="2">
    <source>
        <dbReference type="EMBL" id="CAL1396242.1"/>
    </source>
</evidence>
<dbReference type="AlphaFoldDB" id="A0AAV2FE94"/>
<organism evidence="2 3">
    <name type="scientific">Linum trigynum</name>
    <dbReference type="NCBI Taxonomy" id="586398"/>
    <lineage>
        <taxon>Eukaryota</taxon>
        <taxon>Viridiplantae</taxon>
        <taxon>Streptophyta</taxon>
        <taxon>Embryophyta</taxon>
        <taxon>Tracheophyta</taxon>
        <taxon>Spermatophyta</taxon>
        <taxon>Magnoliopsida</taxon>
        <taxon>eudicotyledons</taxon>
        <taxon>Gunneridae</taxon>
        <taxon>Pentapetalae</taxon>
        <taxon>rosids</taxon>
        <taxon>fabids</taxon>
        <taxon>Malpighiales</taxon>
        <taxon>Linaceae</taxon>
        <taxon>Linum</taxon>
    </lineage>
</organism>
<name>A0AAV2FE94_9ROSI</name>
<feature type="region of interest" description="Disordered" evidence="1">
    <location>
        <begin position="1"/>
        <end position="62"/>
    </location>
</feature>
<keyword evidence="3" id="KW-1185">Reference proteome</keyword>
<protein>
    <submittedName>
        <fullName evidence="2">Uncharacterized protein</fullName>
    </submittedName>
</protein>
<feature type="compositionally biased region" description="Pro residues" evidence="1">
    <location>
        <begin position="1"/>
        <end position="20"/>
    </location>
</feature>
<accession>A0AAV2FE94</accession>
<dbReference type="Proteomes" id="UP001497516">
    <property type="component" value="Chromosome 6"/>
</dbReference>